<dbReference type="PANTHER" id="PTHR34982">
    <property type="entry name" value="YOP PROTEINS TRANSLOCATION PROTEIN L"/>
    <property type="match status" value="1"/>
</dbReference>
<protein>
    <recommendedName>
        <fullName evidence="4">Flagellar assembly protein FliH</fullName>
    </recommendedName>
</protein>
<dbReference type="Proteomes" id="UP000275663">
    <property type="component" value="Chromosome"/>
</dbReference>
<organism evidence="11 12">
    <name type="scientific">Undibacterium parvum</name>
    <dbReference type="NCBI Taxonomy" id="401471"/>
    <lineage>
        <taxon>Bacteria</taxon>
        <taxon>Pseudomonadati</taxon>
        <taxon>Pseudomonadota</taxon>
        <taxon>Betaproteobacteria</taxon>
        <taxon>Burkholderiales</taxon>
        <taxon>Oxalobacteraceae</taxon>
        <taxon>Undibacterium</taxon>
    </lineage>
</organism>
<keyword evidence="11" id="KW-0969">Cilium</keyword>
<dbReference type="GO" id="GO:0003774">
    <property type="term" value="F:cytoskeletal motor activity"/>
    <property type="evidence" value="ECO:0007669"/>
    <property type="project" value="InterPro"/>
</dbReference>
<dbReference type="RefSeq" id="WP_126129263.1">
    <property type="nucleotide sequence ID" value="NZ_CP034464.1"/>
</dbReference>
<dbReference type="AlphaFoldDB" id="A0A3S9HP86"/>
<dbReference type="KEGG" id="upv:EJN92_18980"/>
<keyword evidence="6" id="KW-0963">Cytoplasm</keyword>
<proteinExistence type="inferred from homology"/>
<evidence type="ECO:0000256" key="6">
    <source>
        <dbReference type="ARBA" id="ARBA00022490"/>
    </source>
</evidence>
<dbReference type="InterPro" id="IPR018035">
    <property type="entry name" value="Flagellar_FliH/T3SS_HrpE"/>
</dbReference>
<evidence type="ECO:0000256" key="9">
    <source>
        <dbReference type="ARBA" id="ARBA00023225"/>
    </source>
</evidence>
<keyword evidence="12" id="KW-1185">Reference proteome</keyword>
<dbReference type="Pfam" id="PF02108">
    <property type="entry name" value="FliH"/>
    <property type="match status" value="1"/>
</dbReference>
<evidence type="ECO:0000256" key="7">
    <source>
        <dbReference type="ARBA" id="ARBA00022795"/>
    </source>
</evidence>
<accession>A0A3S9HP86</accession>
<reference evidence="11 12" key="1">
    <citation type="journal article" date="2011" name="Int. J. Syst. Evol. Microbiol.">
        <title>Description of Undibacterium oligocarboniphilum sp. nov., isolated from purified water, and Undibacterium pigrum strain CCUG 49012 as the type strain of Undibacterium parvum sp. nov., and emended descriptions of the genus Undibacterium and the species Undibacterium pigrum.</title>
        <authorList>
            <person name="Eder W."/>
            <person name="Wanner G."/>
            <person name="Ludwig W."/>
            <person name="Busse H.J."/>
            <person name="Ziemke-Kageler F."/>
            <person name="Lang E."/>
        </authorList>
    </citation>
    <scope>NUCLEOTIDE SEQUENCE [LARGE SCALE GENOMIC DNA]</scope>
    <source>
        <strain evidence="11 12">DSM 23061</strain>
    </source>
</reference>
<comment type="function">
    <text evidence="1">Needed for flagellar regrowth and assembly.</text>
</comment>
<dbReference type="GO" id="GO:0005829">
    <property type="term" value="C:cytosol"/>
    <property type="evidence" value="ECO:0007669"/>
    <property type="project" value="TreeGrafter"/>
</dbReference>
<evidence type="ECO:0000256" key="2">
    <source>
        <dbReference type="ARBA" id="ARBA00004496"/>
    </source>
</evidence>
<evidence type="ECO:0000256" key="5">
    <source>
        <dbReference type="ARBA" id="ARBA00022448"/>
    </source>
</evidence>
<sequence>MSSMIPKGELSAFQRWEMTSFNEVKPSQLAEQIDQAKIRQDGANALREQARTEGYAQGYQEAYAAGLIEGKNDGFAEGKEEMGVQIAQMQELVMNMSEQIGLANRDIGQDLLNLAIELAQAMTKNTLVVDPEAIIPIVKDAIEHIPSIQQPAQLILHPDDATIIKSHMGDDLEKAGWRIKSDFHIERGGCKLETAHNLLDATVGTRWQRLTEAINKNDVTANQL</sequence>
<keyword evidence="8" id="KW-0653">Protein transport</keyword>
<evidence type="ECO:0000256" key="1">
    <source>
        <dbReference type="ARBA" id="ARBA00003041"/>
    </source>
</evidence>
<dbReference type="PANTHER" id="PTHR34982:SF1">
    <property type="entry name" value="FLAGELLAR ASSEMBLY PROTEIN FLIH"/>
    <property type="match status" value="1"/>
</dbReference>
<evidence type="ECO:0000256" key="4">
    <source>
        <dbReference type="ARBA" id="ARBA00016507"/>
    </source>
</evidence>
<comment type="similarity">
    <text evidence="3">Belongs to the FliH family.</text>
</comment>
<feature type="domain" description="Flagellar assembly protein FliH/Type III secretion system HrpE" evidence="10">
    <location>
        <begin position="85"/>
        <end position="210"/>
    </location>
</feature>
<dbReference type="GO" id="GO:0015031">
    <property type="term" value="P:protein transport"/>
    <property type="evidence" value="ECO:0007669"/>
    <property type="project" value="UniProtKB-KW"/>
</dbReference>
<evidence type="ECO:0000256" key="8">
    <source>
        <dbReference type="ARBA" id="ARBA00022927"/>
    </source>
</evidence>
<dbReference type="EMBL" id="CP034464">
    <property type="protein sequence ID" value="AZP13894.1"/>
    <property type="molecule type" value="Genomic_DNA"/>
</dbReference>
<dbReference type="OrthoDB" id="5296952at2"/>
<evidence type="ECO:0000256" key="3">
    <source>
        <dbReference type="ARBA" id="ARBA00006602"/>
    </source>
</evidence>
<evidence type="ECO:0000313" key="11">
    <source>
        <dbReference type="EMBL" id="AZP13894.1"/>
    </source>
</evidence>
<keyword evidence="7" id="KW-1005">Bacterial flagellum biogenesis</keyword>
<keyword evidence="9" id="KW-1006">Bacterial flagellum protein export</keyword>
<dbReference type="GO" id="GO:0044781">
    <property type="term" value="P:bacterial-type flagellum organization"/>
    <property type="evidence" value="ECO:0007669"/>
    <property type="project" value="UniProtKB-KW"/>
</dbReference>
<dbReference type="InterPro" id="IPR000563">
    <property type="entry name" value="Flag_FliH"/>
</dbReference>
<dbReference type="GO" id="GO:0071973">
    <property type="term" value="P:bacterial-type flagellum-dependent cell motility"/>
    <property type="evidence" value="ECO:0007669"/>
    <property type="project" value="InterPro"/>
</dbReference>
<evidence type="ECO:0000313" key="12">
    <source>
        <dbReference type="Proteomes" id="UP000275663"/>
    </source>
</evidence>
<keyword evidence="11" id="KW-0966">Cell projection</keyword>
<keyword evidence="11" id="KW-0282">Flagellum</keyword>
<dbReference type="GO" id="GO:0009288">
    <property type="term" value="C:bacterial-type flagellum"/>
    <property type="evidence" value="ECO:0007669"/>
    <property type="project" value="InterPro"/>
</dbReference>
<keyword evidence="5" id="KW-0813">Transport</keyword>
<dbReference type="PRINTS" id="PR01003">
    <property type="entry name" value="FLGFLIH"/>
</dbReference>
<name>A0A3S9HP86_9BURK</name>
<evidence type="ECO:0000259" key="10">
    <source>
        <dbReference type="Pfam" id="PF02108"/>
    </source>
</evidence>
<gene>
    <name evidence="11" type="ORF">EJN92_18980</name>
</gene>
<comment type="subcellular location">
    <subcellularLocation>
        <location evidence="2">Cytoplasm</location>
    </subcellularLocation>
</comment>
<dbReference type="InterPro" id="IPR051472">
    <property type="entry name" value="T3SS_Stator/FliH"/>
</dbReference>